<dbReference type="Proteomes" id="UP000032809">
    <property type="component" value="Chromosome I"/>
</dbReference>
<feature type="domain" description="CzcB-like C-terminal circularly permuted SH3-like" evidence="6">
    <location>
        <begin position="264"/>
        <end position="315"/>
    </location>
</feature>
<evidence type="ECO:0000313" key="7">
    <source>
        <dbReference type="EMBL" id="CEP77463.1"/>
    </source>
</evidence>
<comment type="similarity">
    <text evidence="2">Belongs to the membrane fusion protein (MFP) (TC 8.A.1) family.</text>
</comment>
<keyword evidence="4" id="KW-0472">Membrane</keyword>
<evidence type="ECO:0000256" key="3">
    <source>
        <dbReference type="ARBA" id="ARBA00023054"/>
    </source>
</evidence>
<protein>
    <submittedName>
        <fullName evidence="7">Uncharacterized protein</fullName>
    </submittedName>
</protein>
<dbReference type="Gene3D" id="2.40.420.20">
    <property type="match status" value="1"/>
</dbReference>
<sequence length="360" mass="39169">MKKRTKITIWTIVIIAIVIIGSFILLSRNKSKISSDTGLSSSIYLKYQVKTDIGDSIEVVGTVQASTKSVMPKVSGEIKEIYVEKGDHVEAGQLLAKIDDLQYQVQYLNALNDYESSSNLGERMKQVKKLQLDLAEKNLGYTNITAPVSGVISEVNVTEKDVIGTTAAAFTIVEDNNLKVKVAIDEIDIPLIKEGMEATIVFDSLNLNLPGRISWISPTATTDMGIVVIPIEIEFEEEDVNQYPIISGMTADVEIVTLKLEDTVAVPKDAIQIGPDGSKMVYKMTQEGGMEPVQVQTGRETDKMVEITSGLSKEDVVLIIPSSQEADRLMQQYGLTISIPSITPTTPSRVPPTGGGRGGF</sequence>
<gene>
    <name evidence="7" type="ORF">DTL3_0132</name>
</gene>
<evidence type="ECO:0000256" key="4">
    <source>
        <dbReference type="SAM" id="Phobius"/>
    </source>
</evidence>
<evidence type="ECO:0000256" key="1">
    <source>
        <dbReference type="ARBA" id="ARBA00004196"/>
    </source>
</evidence>
<evidence type="ECO:0000313" key="8">
    <source>
        <dbReference type="Proteomes" id="UP000032809"/>
    </source>
</evidence>
<dbReference type="InterPro" id="IPR006143">
    <property type="entry name" value="RND_pump_MFP"/>
</dbReference>
<organism evidence="7 8">
    <name type="scientific">Defluviitoga tunisiensis</name>
    <dbReference type="NCBI Taxonomy" id="1006576"/>
    <lineage>
        <taxon>Bacteria</taxon>
        <taxon>Thermotogati</taxon>
        <taxon>Thermotogota</taxon>
        <taxon>Thermotogae</taxon>
        <taxon>Petrotogales</taxon>
        <taxon>Petrotogaceae</taxon>
        <taxon>Defluviitoga</taxon>
    </lineage>
</organism>
<dbReference type="InterPro" id="IPR050465">
    <property type="entry name" value="UPF0194_transport"/>
</dbReference>
<keyword evidence="8" id="KW-1185">Reference proteome</keyword>
<dbReference type="InterPro" id="IPR058649">
    <property type="entry name" value="CzcB_C"/>
</dbReference>
<dbReference type="RefSeq" id="WP_045087080.1">
    <property type="nucleotide sequence ID" value="NZ_LN824141.1"/>
</dbReference>
<dbReference type="AlphaFoldDB" id="A0A0C7NVH5"/>
<name>A0A0C7NVH5_DEFTU</name>
<evidence type="ECO:0000259" key="6">
    <source>
        <dbReference type="Pfam" id="PF25975"/>
    </source>
</evidence>
<dbReference type="OrthoDB" id="37703at2"/>
<feature type="domain" description="Multidrug resistance protein MdtA-like barrel-sandwich hybrid" evidence="5">
    <location>
        <begin position="69"/>
        <end position="173"/>
    </location>
</feature>
<dbReference type="PANTHER" id="PTHR32347:SF14">
    <property type="entry name" value="EFFLUX SYSTEM COMPONENT YKNX-RELATED"/>
    <property type="match status" value="1"/>
</dbReference>
<dbReference type="Pfam" id="PF25917">
    <property type="entry name" value="BSH_RND"/>
    <property type="match status" value="1"/>
</dbReference>
<dbReference type="HOGENOM" id="CLU_018816_14_4_0"/>
<dbReference type="Pfam" id="PF25975">
    <property type="entry name" value="CzcB_C"/>
    <property type="match status" value="1"/>
</dbReference>
<dbReference type="KEGG" id="dtn:DTL3_0132"/>
<dbReference type="EMBL" id="LN824141">
    <property type="protein sequence ID" value="CEP77463.1"/>
    <property type="molecule type" value="Genomic_DNA"/>
</dbReference>
<evidence type="ECO:0000256" key="2">
    <source>
        <dbReference type="ARBA" id="ARBA00009477"/>
    </source>
</evidence>
<keyword evidence="4" id="KW-1133">Transmembrane helix</keyword>
<dbReference type="InterPro" id="IPR058625">
    <property type="entry name" value="MdtA-like_BSH"/>
</dbReference>
<feature type="transmembrane region" description="Helical" evidence="4">
    <location>
        <begin position="7"/>
        <end position="26"/>
    </location>
</feature>
<dbReference type="Gene3D" id="2.40.30.170">
    <property type="match status" value="1"/>
</dbReference>
<dbReference type="PANTHER" id="PTHR32347">
    <property type="entry name" value="EFFLUX SYSTEM COMPONENT YKNX-RELATED"/>
    <property type="match status" value="1"/>
</dbReference>
<dbReference type="GO" id="GO:0030313">
    <property type="term" value="C:cell envelope"/>
    <property type="evidence" value="ECO:0007669"/>
    <property type="project" value="UniProtKB-SubCell"/>
</dbReference>
<dbReference type="GO" id="GO:0016020">
    <property type="term" value="C:membrane"/>
    <property type="evidence" value="ECO:0007669"/>
    <property type="project" value="InterPro"/>
</dbReference>
<dbReference type="STRING" id="1006576.DTL3_0132"/>
<keyword evidence="4" id="KW-0812">Transmembrane</keyword>
<reference evidence="8" key="1">
    <citation type="submission" date="2014-11" db="EMBL/GenBank/DDBJ databases">
        <authorList>
            <person name="Wibberg D."/>
        </authorList>
    </citation>
    <scope>NUCLEOTIDE SEQUENCE [LARGE SCALE GENOMIC DNA]</scope>
    <source>
        <strain evidence="8">L3</strain>
    </source>
</reference>
<proteinExistence type="inferred from homology"/>
<comment type="subcellular location">
    <subcellularLocation>
        <location evidence="1">Cell envelope</location>
    </subcellularLocation>
</comment>
<dbReference type="Gene3D" id="2.40.50.100">
    <property type="match status" value="1"/>
</dbReference>
<dbReference type="SUPFAM" id="SSF111369">
    <property type="entry name" value="HlyD-like secretion proteins"/>
    <property type="match status" value="1"/>
</dbReference>
<keyword evidence="3" id="KW-0175">Coiled coil</keyword>
<dbReference type="NCBIfam" id="TIGR01730">
    <property type="entry name" value="RND_mfp"/>
    <property type="match status" value="1"/>
</dbReference>
<dbReference type="GO" id="GO:0022857">
    <property type="term" value="F:transmembrane transporter activity"/>
    <property type="evidence" value="ECO:0007669"/>
    <property type="project" value="InterPro"/>
</dbReference>
<accession>A0A0C7NVH5</accession>
<evidence type="ECO:0000259" key="5">
    <source>
        <dbReference type="Pfam" id="PF25917"/>
    </source>
</evidence>